<keyword evidence="7" id="KW-0031">Aminopeptidase</keyword>
<dbReference type="GO" id="GO:0005737">
    <property type="term" value="C:cytoplasm"/>
    <property type="evidence" value="ECO:0007669"/>
    <property type="project" value="UniProtKB-ARBA"/>
</dbReference>
<keyword evidence="2" id="KW-0479">Metal-binding</keyword>
<evidence type="ECO:0000313" key="7">
    <source>
        <dbReference type="EMBL" id="MSS58369.1"/>
    </source>
</evidence>
<dbReference type="InterPro" id="IPR000994">
    <property type="entry name" value="Pept_M24"/>
</dbReference>
<gene>
    <name evidence="7" type="ORF">FYJ51_05565</name>
</gene>
<feature type="domain" description="Peptidase M24 C-terminal" evidence="6">
    <location>
        <begin position="539"/>
        <end position="598"/>
    </location>
</feature>
<dbReference type="EMBL" id="VUMN01000010">
    <property type="protein sequence ID" value="MSS58369.1"/>
    <property type="molecule type" value="Genomic_DNA"/>
</dbReference>
<dbReference type="CDD" id="cd01085">
    <property type="entry name" value="APP"/>
    <property type="match status" value="1"/>
</dbReference>
<dbReference type="Pfam" id="PF01321">
    <property type="entry name" value="Creatinase_N"/>
    <property type="match status" value="1"/>
</dbReference>
<proteinExistence type="inferred from homology"/>
<keyword evidence="7" id="KW-0645">Protease</keyword>
<protein>
    <submittedName>
        <fullName evidence="7">Aminopeptidase P family protein</fullName>
    </submittedName>
</protein>
<evidence type="ECO:0000313" key="8">
    <source>
        <dbReference type="Proteomes" id="UP000461880"/>
    </source>
</evidence>
<sequence>MVSVNERIAQLRKLMHQKKIDVYYVPNEDDHLSEEYTAEYFQCKSFLSGFTGDAGCLIVTKNFAGLWTDGRYFTQAEGELAGTEVTLMRLRQAGVPDPLDYLIANTPKNGVLGFDGRVVSAAVARKLADALSAKNAKLHMSDDLAGLVWGNERPAMPEEKLFVLPEKYTGESAAERIGRVREAMKTQKADVLVLTELEDPCWMLNVRGNDIACTPVAYAFAIVTRTKVYYYVDLVKVPAAVKKHLEKAGVTIRPYSMVSKDLAGLKKKVIWADLNRLNASFYAKLDASDTVLNAPSPIRMFRAVKNPVEVRNTLNAHVRDGVAMVRFICWLKENAGKIPMDEVSVQNKLYELRAEGKNYIEPSFETICAYRGNAAMMHYTAHDDVNAKISPNGFLLVDSGGTYYDGTTDITRTISLGKTTREERMYYTKVLQCHLDLARAKFLHGTTGNNLDILAREPLWNMNIDFQCGTGHGVGHVLSVHEGPQGIRWGMPTLARPSAVLEEGMVVTDEPGVYLPHKLGIRIENELLVVKDENNFYGQFLRFESLTFCPYDLESIEVSLLTDDELKQLNAYHKMVYETLSPLLPAKEKSWLRKATRAVKR</sequence>
<dbReference type="Gene3D" id="3.40.350.10">
    <property type="entry name" value="Creatinase/prolidase N-terminal domain"/>
    <property type="match status" value="2"/>
</dbReference>
<dbReference type="RefSeq" id="WP_154504097.1">
    <property type="nucleotide sequence ID" value="NZ_VUMN01000010.1"/>
</dbReference>
<dbReference type="FunFam" id="3.90.230.10:FF:000009">
    <property type="entry name" value="xaa-Pro aminopeptidase 2"/>
    <property type="match status" value="1"/>
</dbReference>
<comment type="similarity">
    <text evidence="1">Belongs to the peptidase M24B family.</text>
</comment>
<dbReference type="Gene3D" id="3.90.230.10">
    <property type="entry name" value="Creatinase/methionine aminopeptidase superfamily"/>
    <property type="match status" value="1"/>
</dbReference>
<dbReference type="SUPFAM" id="SSF55920">
    <property type="entry name" value="Creatinase/aminopeptidase"/>
    <property type="match status" value="1"/>
</dbReference>
<dbReference type="InterPro" id="IPR050422">
    <property type="entry name" value="X-Pro_aminopeptidase_P"/>
</dbReference>
<reference evidence="7 8" key="1">
    <citation type="submission" date="2019-08" db="EMBL/GenBank/DDBJ databases">
        <title>In-depth cultivation of the pig gut microbiome towards novel bacterial diversity and tailored functional studies.</title>
        <authorList>
            <person name="Wylensek D."/>
            <person name="Hitch T.C.A."/>
            <person name="Clavel T."/>
        </authorList>
    </citation>
    <scope>NUCLEOTIDE SEQUENCE [LARGE SCALE GENOMIC DNA]</scope>
    <source>
        <strain evidence="7 8">Oil+RF-744-GAM-WT-6</strain>
    </source>
</reference>
<dbReference type="AlphaFoldDB" id="A0A7X2TF52"/>
<dbReference type="GO" id="GO:0046872">
    <property type="term" value="F:metal ion binding"/>
    <property type="evidence" value="ECO:0007669"/>
    <property type="project" value="UniProtKB-KW"/>
</dbReference>
<evidence type="ECO:0000259" key="4">
    <source>
        <dbReference type="Pfam" id="PF00557"/>
    </source>
</evidence>
<evidence type="ECO:0000259" key="6">
    <source>
        <dbReference type="Pfam" id="PF16188"/>
    </source>
</evidence>
<comment type="caution">
    <text evidence="7">The sequence shown here is derived from an EMBL/GenBank/DDBJ whole genome shotgun (WGS) entry which is preliminary data.</text>
</comment>
<dbReference type="GO" id="GO:0070006">
    <property type="term" value="F:metalloaminopeptidase activity"/>
    <property type="evidence" value="ECO:0007669"/>
    <property type="project" value="InterPro"/>
</dbReference>
<evidence type="ECO:0000259" key="5">
    <source>
        <dbReference type="Pfam" id="PF01321"/>
    </source>
</evidence>
<dbReference type="Proteomes" id="UP000461880">
    <property type="component" value="Unassembled WGS sequence"/>
</dbReference>
<evidence type="ECO:0000256" key="1">
    <source>
        <dbReference type="ARBA" id="ARBA00008766"/>
    </source>
</evidence>
<dbReference type="Pfam" id="PF16188">
    <property type="entry name" value="Peptidase_M24_C"/>
    <property type="match status" value="1"/>
</dbReference>
<organism evidence="7 8">
    <name type="scientific">Stecheria intestinalis</name>
    <dbReference type="NCBI Taxonomy" id="2606630"/>
    <lineage>
        <taxon>Bacteria</taxon>
        <taxon>Bacillati</taxon>
        <taxon>Bacillota</taxon>
        <taxon>Erysipelotrichia</taxon>
        <taxon>Erysipelotrichales</taxon>
        <taxon>Erysipelotrichaceae</taxon>
        <taxon>Stecheria</taxon>
    </lineage>
</organism>
<feature type="domain" description="Peptidase M24" evidence="4">
    <location>
        <begin position="315"/>
        <end position="530"/>
    </location>
</feature>
<dbReference type="InterPro" id="IPR033740">
    <property type="entry name" value="Pept_M24B"/>
</dbReference>
<dbReference type="Pfam" id="PF00557">
    <property type="entry name" value="Peptidase_M24"/>
    <property type="match status" value="1"/>
</dbReference>
<dbReference type="InterPro" id="IPR029149">
    <property type="entry name" value="Creatin/AminoP/Spt16_N"/>
</dbReference>
<name>A0A7X2TF52_9FIRM</name>
<accession>A0A7X2TF52</accession>
<evidence type="ECO:0000256" key="2">
    <source>
        <dbReference type="ARBA" id="ARBA00022723"/>
    </source>
</evidence>
<feature type="domain" description="Creatinase N-terminal" evidence="5">
    <location>
        <begin position="7"/>
        <end position="134"/>
    </location>
</feature>
<keyword evidence="8" id="KW-1185">Reference proteome</keyword>
<evidence type="ECO:0000256" key="3">
    <source>
        <dbReference type="ARBA" id="ARBA00022801"/>
    </source>
</evidence>
<dbReference type="SUPFAM" id="SSF53092">
    <property type="entry name" value="Creatinase/prolidase N-terminal domain"/>
    <property type="match status" value="2"/>
</dbReference>
<dbReference type="InterPro" id="IPR032416">
    <property type="entry name" value="Peptidase_M24_C"/>
</dbReference>
<dbReference type="Pfam" id="PF16189">
    <property type="entry name" value="Creatinase_N_2"/>
    <property type="match status" value="1"/>
</dbReference>
<dbReference type="PANTHER" id="PTHR43763:SF6">
    <property type="entry name" value="XAA-PRO AMINOPEPTIDASE 1"/>
    <property type="match status" value="1"/>
</dbReference>
<dbReference type="InterPro" id="IPR000587">
    <property type="entry name" value="Creatinase_N"/>
</dbReference>
<dbReference type="InterPro" id="IPR036005">
    <property type="entry name" value="Creatinase/aminopeptidase-like"/>
</dbReference>
<dbReference type="PANTHER" id="PTHR43763">
    <property type="entry name" value="XAA-PRO AMINOPEPTIDASE 1"/>
    <property type="match status" value="1"/>
</dbReference>
<keyword evidence="3" id="KW-0378">Hydrolase</keyword>